<feature type="domain" description="HTH tetR-type" evidence="5">
    <location>
        <begin position="13"/>
        <end position="73"/>
    </location>
</feature>
<dbReference type="Proteomes" id="UP001501586">
    <property type="component" value="Unassembled WGS sequence"/>
</dbReference>
<dbReference type="InterPro" id="IPR001647">
    <property type="entry name" value="HTH_TetR"/>
</dbReference>
<dbReference type="InterPro" id="IPR036271">
    <property type="entry name" value="Tet_transcr_reg_TetR-rel_C_sf"/>
</dbReference>
<comment type="caution">
    <text evidence="6">The sequence shown here is derived from an EMBL/GenBank/DDBJ whole genome shotgun (WGS) entry which is preliminary data.</text>
</comment>
<dbReference type="EMBL" id="BAABAZ010000002">
    <property type="protein sequence ID" value="GAA4282507.1"/>
    <property type="molecule type" value="Genomic_DNA"/>
</dbReference>
<gene>
    <name evidence="6" type="ORF">GCM10022261_00380</name>
</gene>
<dbReference type="Gene3D" id="1.10.357.10">
    <property type="entry name" value="Tetracycline Repressor, domain 2"/>
    <property type="match status" value="1"/>
</dbReference>
<dbReference type="PROSITE" id="PS50977">
    <property type="entry name" value="HTH_TETR_2"/>
    <property type="match status" value="1"/>
</dbReference>
<dbReference type="SUPFAM" id="SSF48498">
    <property type="entry name" value="Tetracyclin repressor-like, C-terminal domain"/>
    <property type="match status" value="1"/>
</dbReference>
<dbReference type="Pfam" id="PF16859">
    <property type="entry name" value="TetR_C_11"/>
    <property type="match status" value="1"/>
</dbReference>
<keyword evidence="7" id="KW-1185">Reference proteome</keyword>
<dbReference type="InterPro" id="IPR009057">
    <property type="entry name" value="Homeodomain-like_sf"/>
</dbReference>
<keyword evidence="3" id="KW-0804">Transcription</keyword>
<accession>A0ABP8EEX9</accession>
<evidence type="ECO:0000256" key="1">
    <source>
        <dbReference type="ARBA" id="ARBA00023015"/>
    </source>
</evidence>
<dbReference type="PANTHER" id="PTHR30055:SF148">
    <property type="entry name" value="TETR-FAMILY TRANSCRIPTIONAL REGULATOR"/>
    <property type="match status" value="1"/>
</dbReference>
<evidence type="ECO:0000259" key="5">
    <source>
        <dbReference type="PROSITE" id="PS50977"/>
    </source>
</evidence>
<reference evidence="7" key="1">
    <citation type="journal article" date="2019" name="Int. J. Syst. Evol. Microbiol.">
        <title>The Global Catalogue of Microorganisms (GCM) 10K type strain sequencing project: providing services to taxonomists for standard genome sequencing and annotation.</title>
        <authorList>
            <consortium name="The Broad Institute Genomics Platform"/>
            <consortium name="The Broad Institute Genome Sequencing Center for Infectious Disease"/>
            <person name="Wu L."/>
            <person name="Ma J."/>
        </authorList>
    </citation>
    <scope>NUCLEOTIDE SEQUENCE [LARGE SCALE GENOMIC DNA]</scope>
    <source>
        <strain evidence="7">JCM 17458</strain>
    </source>
</reference>
<evidence type="ECO:0000256" key="2">
    <source>
        <dbReference type="ARBA" id="ARBA00023125"/>
    </source>
</evidence>
<evidence type="ECO:0000256" key="4">
    <source>
        <dbReference type="PROSITE-ProRule" id="PRU00335"/>
    </source>
</evidence>
<dbReference type="Pfam" id="PF00440">
    <property type="entry name" value="TetR_N"/>
    <property type="match status" value="1"/>
</dbReference>
<keyword evidence="1" id="KW-0805">Transcription regulation</keyword>
<evidence type="ECO:0000313" key="6">
    <source>
        <dbReference type="EMBL" id="GAA4282507.1"/>
    </source>
</evidence>
<keyword evidence="2 4" id="KW-0238">DNA-binding</keyword>
<feature type="DNA-binding region" description="H-T-H motif" evidence="4">
    <location>
        <begin position="36"/>
        <end position="55"/>
    </location>
</feature>
<sequence length="201" mass="22678">MSKTKQGGRPLNADLGIALENTAREMLIERGYEGFNVDALVKRVGTTRPAFYRRYRSLTDLVLRLLLTRYETQLDRTFDTGRLESDLFAIQSEQLEFFRDPVINRGLPGFLASLRSDDELRSAFDEEFLLPRRQATAAILQRGVARGEVREGFDPAWICDLLTGPFILRVQLPEAGPLDEDLVRASVDAALCVLQRRTSSG</sequence>
<dbReference type="PANTHER" id="PTHR30055">
    <property type="entry name" value="HTH-TYPE TRANSCRIPTIONAL REGULATOR RUTR"/>
    <property type="match status" value="1"/>
</dbReference>
<dbReference type="Gene3D" id="1.10.10.60">
    <property type="entry name" value="Homeodomain-like"/>
    <property type="match status" value="1"/>
</dbReference>
<dbReference type="SUPFAM" id="SSF46689">
    <property type="entry name" value="Homeodomain-like"/>
    <property type="match status" value="1"/>
</dbReference>
<name>A0ABP8EEX9_9MICO</name>
<dbReference type="InterPro" id="IPR050109">
    <property type="entry name" value="HTH-type_TetR-like_transc_reg"/>
</dbReference>
<organism evidence="6 7">
    <name type="scientific">Brevibacterium daeguense</name>
    <dbReference type="NCBI Taxonomy" id="909936"/>
    <lineage>
        <taxon>Bacteria</taxon>
        <taxon>Bacillati</taxon>
        <taxon>Actinomycetota</taxon>
        <taxon>Actinomycetes</taxon>
        <taxon>Micrococcales</taxon>
        <taxon>Brevibacteriaceae</taxon>
        <taxon>Brevibacterium</taxon>
    </lineage>
</organism>
<dbReference type="InterPro" id="IPR011075">
    <property type="entry name" value="TetR_C"/>
</dbReference>
<proteinExistence type="predicted"/>
<dbReference type="RefSeq" id="WP_236866792.1">
    <property type="nucleotide sequence ID" value="NZ_BAABAZ010000002.1"/>
</dbReference>
<evidence type="ECO:0000256" key="3">
    <source>
        <dbReference type="ARBA" id="ARBA00023163"/>
    </source>
</evidence>
<protein>
    <submittedName>
        <fullName evidence="6">TetR/AcrR family transcriptional regulator</fullName>
    </submittedName>
</protein>
<evidence type="ECO:0000313" key="7">
    <source>
        <dbReference type="Proteomes" id="UP001501586"/>
    </source>
</evidence>